<evidence type="ECO:0000313" key="9">
    <source>
        <dbReference type="Proteomes" id="UP001150062"/>
    </source>
</evidence>
<keyword evidence="2" id="KW-0963">Cytoplasm</keyword>
<dbReference type="SUPFAM" id="SSF51161">
    <property type="entry name" value="Trimeric LpxA-like enzymes"/>
    <property type="match status" value="1"/>
</dbReference>
<protein>
    <recommendedName>
        <fullName evidence="5">Dynactin subunit 5</fullName>
    </recommendedName>
</protein>
<evidence type="ECO:0000313" key="8">
    <source>
        <dbReference type="Proteomes" id="UP001146793"/>
    </source>
</evidence>
<reference evidence="7" key="1">
    <citation type="submission" date="2022-08" db="EMBL/GenBank/DDBJ databases">
        <title>Novel sulfate-reducing endosymbionts in the free-living metamonad Anaeramoeba.</title>
        <authorList>
            <person name="Jerlstrom-Hultqvist J."/>
            <person name="Cepicka I."/>
            <person name="Gallot-Lavallee L."/>
            <person name="Salas-Leiva D."/>
            <person name="Curtis B.A."/>
            <person name="Zahonova K."/>
            <person name="Pipaliya S."/>
            <person name="Dacks J."/>
            <person name="Roger A.J."/>
        </authorList>
    </citation>
    <scope>NUCLEOTIDE SEQUENCE</scope>
    <source>
        <strain evidence="7">Schooner1</strain>
    </source>
</reference>
<comment type="similarity">
    <text evidence="4">Belongs to the dynactin subunits 5/6 family. Dynactin subunit 5 subfamily.</text>
</comment>
<dbReference type="PANTHER" id="PTHR46126">
    <property type="entry name" value="DYNACTIN SUBUNIT 5"/>
    <property type="match status" value="1"/>
</dbReference>
<evidence type="ECO:0000313" key="6">
    <source>
        <dbReference type="EMBL" id="KAJ3450819.1"/>
    </source>
</evidence>
<dbReference type="CDD" id="cd03359">
    <property type="entry name" value="LbH_Dynactin_5"/>
    <property type="match status" value="1"/>
</dbReference>
<evidence type="ECO:0000256" key="4">
    <source>
        <dbReference type="ARBA" id="ARBA00034706"/>
    </source>
</evidence>
<dbReference type="AlphaFoldDB" id="A0AAV8AF52"/>
<evidence type="ECO:0000313" key="7">
    <source>
        <dbReference type="EMBL" id="KAJ6226318.1"/>
    </source>
</evidence>
<keyword evidence="9" id="KW-1185">Reference proteome</keyword>
<dbReference type="EMBL" id="JAOAOG010000345">
    <property type="protein sequence ID" value="KAJ6226318.1"/>
    <property type="molecule type" value="Genomic_DNA"/>
</dbReference>
<evidence type="ECO:0000256" key="5">
    <source>
        <dbReference type="ARBA" id="ARBA00034865"/>
    </source>
</evidence>
<comment type="subcellular location">
    <subcellularLocation>
        <location evidence="1">Cytoplasm</location>
        <location evidence="1">Cytoskeleton</location>
    </subcellularLocation>
</comment>
<dbReference type="Proteomes" id="UP001150062">
    <property type="component" value="Unassembled WGS sequence"/>
</dbReference>
<dbReference type="Gene3D" id="2.160.10.10">
    <property type="entry name" value="Hexapeptide repeat proteins"/>
    <property type="match status" value="1"/>
</dbReference>
<dbReference type="GO" id="GO:0005869">
    <property type="term" value="C:dynactin complex"/>
    <property type="evidence" value="ECO:0007669"/>
    <property type="project" value="TreeGrafter"/>
</dbReference>
<keyword evidence="3" id="KW-0206">Cytoskeleton</keyword>
<gene>
    <name evidence="6" type="ORF">M0812_07010</name>
    <name evidence="7" type="ORF">M0813_11008</name>
</gene>
<organism evidence="6 8">
    <name type="scientific">Anaeramoeba flamelloides</name>
    <dbReference type="NCBI Taxonomy" id="1746091"/>
    <lineage>
        <taxon>Eukaryota</taxon>
        <taxon>Metamonada</taxon>
        <taxon>Anaeramoebidae</taxon>
        <taxon>Anaeramoeba</taxon>
    </lineage>
</organism>
<comment type="caution">
    <text evidence="6">The sequence shown here is derived from an EMBL/GenBank/DDBJ whole genome shotgun (WGS) entry which is preliminary data.</text>
</comment>
<reference evidence="6" key="2">
    <citation type="submission" date="2022-08" db="EMBL/GenBank/DDBJ databases">
        <title>Novel sulphate-reducing endosymbionts in the free-living metamonad Anaeramoeba.</title>
        <authorList>
            <person name="Jerlstrom-Hultqvist J."/>
            <person name="Cepicka I."/>
            <person name="Gallot-Lavallee L."/>
            <person name="Salas-Leiva D."/>
            <person name="Curtis B.A."/>
            <person name="Zahonova K."/>
            <person name="Pipaliya S."/>
            <person name="Dacks J."/>
            <person name="Roger A.J."/>
        </authorList>
    </citation>
    <scope>NUCLEOTIDE SEQUENCE</scope>
    <source>
        <strain evidence="6">Busselton2</strain>
    </source>
</reference>
<evidence type="ECO:0000256" key="3">
    <source>
        <dbReference type="ARBA" id="ARBA00023212"/>
    </source>
</evidence>
<dbReference type="InterPro" id="IPR011004">
    <property type="entry name" value="Trimer_LpxA-like_sf"/>
</dbReference>
<dbReference type="EMBL" id="JANTQA010000012">
    <property type="protein sequence ID" value="KAJ3450819.1"/>
    <property type="molecule type" value="Genomic_DNA"/>
</dbReference>
<dbReference type="InterPro" id="IPR047125">
    <property type="entry name" value="DCTN5"/>
</dbReference>
<dbReference type="PANTHER" id="PTHR46126:SF1">
    <property type="entry name" value="DYNACTIN SUBUNIT 5"/>
    <property type="match status" value="1"/>
</dbReference>
<name>A0AAV8AF52_9EUKA</name>
<dbReference type="Proteomes" id="UP001146793">
    <property type="component" value="Unassembled WGS sequence"/>
</dbReference>
<evidence type="ECO:0000256" key="2">
    <source>
        <dbReference type="ARBA" id="ARBA00022490"/>
    </source>
</evidence>
<accession>A0AAV8AF52</accession>
<evidence type="ECO:0000256" key="1">
    <source>
        <dbReference type="ARBA" id="ARBA00004245"/>
    </source>
</evidence>
<proteinExistence type="inferred from homology"/>
<sequence>MEIETETFDPNKYLVTKPGNKISNQSILRGSQRIILSGKSIIKENTMIRGDLATTSFGKFCIIEKDCIIKPPYRRFQNQVVFYQLSIGNFNIIGENSVISSASIGNFVEIGKNCIIERGCILKDCCKILDGTILPAETVVAPYQIYGGKPGKLIGTLPESRLEKFQDYCIELYNSFIPKKK</sequence>
<dbReference type="Pfam" id="PF21711">
    <property type="entry name" value="DCTN5"/>
    <property type="match status" value="1"/>
</dbReference>